<feature type="non-terminal residue" evidence="2">
    <location>
        <position position="1"/>
    </location>
</feature>
<gene>
    <name evidence="2" type="ORF">SPARVUS_LOCUS13375005</name>
</gene>
<comment type="caution">
    <text evidence="2">The sequence shown here is derived from an EMBL/GenBank/DDBJ whole genome shotgun (WGS) entry which is preliminary data.</text>
</comment>
<keyword evidence="3" id="KW-1185">Reference proteome</keyword>
<dbReference type="Proteomes" id="UP001162483">
    <property type="component" value="Unassembled WGS sequence"/>
</dbReference>
<dbReference type="EMBL" id="CATNWA010017882">
    <property type="protein sequence ID" value="CAI9603799.1"/>
    <property type="molecule type" value="Genomic_DNA"/>
</dbReference>
<name>A0ABN9G4B1_9NEOB</name>
<feature type="region of interest" description="Disordered" evidence="1">
    <location>
        <begin position="1"/>
        <end position="23"/>
    </location>
</feature>
<evidence type="ECO:0000313" key="2">
    <source>
        <dbReference type="EMBL" id="CAI9603799.1"/>
    </source>
</evidence>
<sequence length="61" mass="7191">RVGSKQGTRSERKSGQDRRRSFRVRIRQEADRMQSQDQRMMQVQGLMENIHQGTDHRPGPV</sequence>
<accession>A0ABN9G4B1</accession>
<protein>
    <submittedName>
        <fullName evidence="2">Uncharacterized protein</fullName>
    </submittedName>
</protein>
<proteinExistence type="predicted"/>
<feature type="compositionally biased region" description="Basic and acidic residues" evidence="1">
    <location>
        <begin position="8"/>
        <end position="19"/>
    </location>
</feature>
<evidence type="ECO:0000313" key="3">
    <source>
        <dbReference type="Proteomes" id="UP001162483"/>
    </source>
</evidence>
<reference evidence="2" key="1">
    <citation type="submission" date="2023-05" db="EMBL/GenBank/DDBJ databases">
        <authorList>
            <person name="Stuckert A."/>
        </authorList>
    </citation>
    <scope>NUCLEOTIDE SEQUENCE</scope>
</reference>
<organism evidence="2 3">
    <name type="scientific">Staurois parvus</name>
    <dbReference type="NCBI Taxonomy" id="386267"/>
    <lineage>
        <taxon>Eukaryota</taxon>
        <taxon>Metazoa</taxon>
        <taxon>Chordata</taxon>
        <taxon>Craniata</taxon>
        <taxon>Vertebrata</taxon>
        <taxon>Euteleostomi</taxon>
        <taxon>Amphibia</taxon>
        <taxon>Batrachia</taxon>
        <taxon>Anura</taxon>
        <taxon>Neobatrachia</taxon>
        <taxon>Ranoidea</taxon>
        <taxon>Ranidae</taxon>
        <taxon>Staurois</taxon>
    </lineage>
</organism>
<evidence type="ECO:0000256" key="1">
    <source>
        <dbReference type="SAM" id="MobiDB-lite"/>
    </source>
</evidence>